<feature type="domain" description="ABM" evidence="1">
    <location>
        <begin position="6"/>
        <end position="94"/>
    </location>
</feature>
<keyword evidence="2" id="KW-0503">Monooxygenase</keyword>
<dbReference type="PANTHER" id="PTHR33336:SF3">
    <property type="entry name" value="ABM DOMAIN-CONTAINING PROTEIN"/>
    <property type="match status" value="1"/>
</dbReference>
<protein>
    <submittedName>
        <fullName evidence="2">Quinol monooxygenase</fullName>
        <ecNumber evidence="2">1.-.-.-</ecNumber>
    </submittedName>
</protein>
<name>A0ABU5DWF4_9PROT</name>
<keyword evidence="2" id="KW-0560">Oxidoreductase</keyword>
<dbReference type="Pfam" id="PF03992">
    <property type="entry name" value="ABM"/>
    <property type="match status" value="1"/>
</dbReference>
<dbReference type="EMBL" id="JAXCLX010000001">
    <property type="protein sequence ID" value="MDY0871646.1"/>
    <property type="molecule type" value="Genomic_DNA"/>
</dbReference>
<organism evidence="2 3">
    <name type="scientific">Dongia rigui</name>
    <dbReference type="NCBI Taxonomy" id="940149"/>
    <lineage>
        <taxon>Bacteria</taxon>
        <taxon>Pseudomonadati</taxon>
        <taxon>Pseudomonadota</taxon>
        <taxon>Alphaproteobacteria</taxon>
        <taxon>Rhodospirillales</taxon>
        <taxon>Dongiaceae</taxon>
        <taxon>Dongia</taxon>
    </lineage>
</organism>
<dbReference type="Proteomes" id="UP001271769">
    <property type="component" value="Unassembled WGS sequence"/>
</dbReference>
<dbReference type="PANTHER" id="PTHR33336">
    <property type="entry name" value="QUINOL MONOOXYGENASE YGIN-RELATED"/>
    <property type="match status" value="1"/>
</dbReference>
<dbReference type="Gene3D" id="3.30.70.100">
    <property type="match status" value="1"/>
</dbReference>
<gene>
    <name evidence="2" type="ORF">SMD31_06920</name>
</gene>
<evidence type="ECO:0000259" key="1">
    <source>
        <dbReference type="PROSITE" id="PS51725"/>
    </source>
</evidence>
<evidence type="ECO:0000313" key="2">
    <source>
        <dbReference type="EMBL" id="MDY0871646.1"/>
    </source>
</evidence>
<sequence length="98" mass="10977">MAQKPLTIIAQVQAHPGKENELLAAQRELVAGVVKEPGCIRYELHVSNEKKGRTIFVESWESFDLWQDHMKAPALAAFRAKAGHLVAETILDQMTPDR</sequence>
<dbReference type="RefSeq" id="WP_320500076.1">
    <property type="nucleotide sequence ID" value="NZ_JAXCLX010000001.1"/>
</dbReference>
<proteinExistence type="predicted"/>
<dbReference type="InterPro" id="IPR011008">
    <property type="entry name" value="Dimeric_a/b-barrel"/>
</dbReference>
<dbReference type="InterPro" id="IPR050744">
    <property type="entry name" value="AI-2_Isomerase_LsrG"/>
</dbReference>
<dbReference type="GO" id="GO:0004497">
    <property type="term" value="F:monooxygenase activity"/>
    <property type="evidence" value="ECO:0007669"/>
    <property type="project" value="UniProtKB-KW"/>
</dbReference>
<comment type="caution">
    <text evidence="2">The sequence shown here is derived from an EMBL/GenBank/DDBJ whole genome shotgun (WGS) entry which is preliminary data.</text>
</comment>
<evidence type="ECO:0000313" key="3">
    <source>
        <dbReference type="Proteomes" id="UP001271769"/>
    </source>
</evidence>
<accession>A0ABU5DWF4</accession>
<keyword evidence="3" id="KW-1185">Reference proteome</keyword>
<dbReference type="EC" id="1.-.-.-" evidence="2"/>
<dbReference type="PROSITE" id="PS51725">
    <property type="entry name" value="ABM"/>
    <property type="match status" value="1"/>
</dbReference>
<reference evidence="2 3" key="1">
    <citation type="journal article" date="2013" name="Antonie Van Leeuwenhoek">
        <title>Dongia rigui sp. nov., isolated from freshwater of a large wetland in Korea.</title>
        <authorList>
            <person name="Baik K.S."/>
            <person name="Hwang Y.M."/>
            <person name="Choi J.S."/>
            <person name="Kwon J."/>
            <person name="Seong C.N."/>
        </authorList>
    </citation>
    <scope>NUCLEOTIDE SEQUENCE [LARGE SCALE GENOMIC DNA]</scope>
    <source>
        <strain evidence="2 3">04SU4-P</strain>
    </source>
</reference>
<dbReference type="InterPro" id="IPR007138">
    <property type="entry name" value="ABM_dom"/>
</dbReference>
<dbReference type="SUPFAM" id="SSF54909">
    <property type="entry name" value="Dimeric alpha+beta barrel"/>
    <property type="match status" value="1"/>
</dbReference>